<keyword evidence="3" id="KW-1185">Reference proteome</keyword>
<reference evidence="2" key="1">
    <citation type="submission" date="2016-10" db="EMBL/GenBank/DDBJ databases">
        <authorList>
            <person name="Benchimol M."/>
            <person name="Almeida L.G."/>
            <person name="Vasconcelos A.T."/>
            <person name="Perreira-Neves A."/>
            <person name="Rosa I.A."/>
            <person name="Tasca T."/>
            <person name="Bogo M.R."/>
            <person name="de Souza W."/>
        </authorList>
    </citation>
    <scope>NUCLEOTIDE SEQUENCE [LARGE SCALE GENOMIC DNA]</scope>
    <source>
        <strain evidence="2">K</strain>
    </source>
</reference>
<dbReference type="Gene3D" id="3.40.50.720">
    <property type="entry name" value="NAD(P)-binding Rossmann-like Domain"/>
    <property type="match status" value="1"/>
</dbReference>
<dbReference type="VEuPathDB" id="TrichDB:TRFO_10922"/>
<dbReference type="Proteomes" id="UP000179807">
    <property type="component" value="Unassembled WGS sequence"/>
</dbReference>
<evidence type="ECO:0000259" key="1">
    <source>
        <dbReference type="SMART" id="SM00881"/>
    </source>
</evidence>
<gene>
    <name evidence="2" type="ORF">TRFO_10922</name>
</gene>
<dbReference type="AlphaFoldDB" id="A0A1J4J693"/>
<dbReference type="SUPFAM" id="SSF56059">
    <property type="entry name" value="Glutathione synthetase ATP-binding domain-like"/>
    <property type="match status" value="1"/>
</dbReference>
<dbReference type="InterPro" id="IPR032875">
    <property type="entry name" value="Succ_CoA_lig_flav_dom"/>
</dbReference>
<dbReference type="Pfam" id="PF13549">
    <property type="entry name" value="ATP-grasp_5"/>
    <property type="match status" value="1"/>
</dbReference>
<dbReference type="GeneID" id="94830437"/>
<dbReference type="SUPFAM" id="SSF52210">
    <property type="entry name" value="Succinyl-CoA synthetase domains"/>
    <property type="match status" value="2"/>
</dbReference>
<dbReference type="RefSeq" id="XP_068347891.1">
    <property type="nucleotide sequence ID" value="XM_068495733.1"/>
</dbReference>
<name>A0A1J4J693_9EUKA</name>
<dbReference type="Gene3D" id="3.40.50.261">
    <property type="entry name" value="Succinyl-CoA synthetase domains"/>
    <property type="match status" value="2"/>
</dbReference>
<dbReference type="InterPro" id="IPR016102">
    <property type="entry name" value="Succinyl-CoA_synth-like"/>
</dbReference>
<dbReference type="SUPFAM" id="SSF51735">
    <property type="entry name" value="NAD(P)-binding Rossmann-fold domains"/>
    <property type="match status" value="1"/>
</dbReference>
<proteinExistence type="predicted"/>
<dbReference type="Pfam" id="PF13607">
    <property type="entry name" value="Succ_CoA_lig"/>
    <property type="match status" value="1"/>
</dbReference>
<evidence type="ECO:0000313" key="2">
    <source>
        <dbReference type="EMBL" id="OHS94754.1"/>
    </source>
</evidence>
<dbReference type="EMBL" id="MLAK01001293">
    <property type="protein sequence ID" value="OHS94754.1"/>
    <property type="molecule type" value="Genomic_DNA"/>
</dbReference>
<dbReference type="Pfam" id="PF13380">
    <property type="entry name" value="CoA_binding_2"/>
    <property type="match status" value="1"/>
</dbReference>
<dbReference type="Gene3D" id="3.30.470.20">
    <property type="entry name" value="ATP-grasp fold, B domain"/>
    <property type="match status" value="1"/>
</dbReference>
<dbReference type="InterPro" id="IPR003781">
    <property type="entry name" value="CoA-bd"/>
</dbReference>
<dbReference type="PANTHER" id="PTHR42793">
    <property type="entry name" value="COA BINDING DOMAIN CONTAINING PROTEIN"/>
    <property type="match status" value="1"/>
</dbReference>
<sequence>MLRSLKLNTRSFAQCFSKRPLINSLIERTVNERPDGLIPEHEVYSILGELGFSVASHHYATKQTDAAEVVSKIDKSADKLVAKGVIRTKKDNVLVTHKTDIGALQFNIPRTNDGINEAMKNFKNKFNDSSPYNLEGIVFVEQVKMPSDFGTEMLVSAYQDPFFGPTVCYGFGGTIVDYLKEVMSRGKSQVFIPALFDQPEVFQKLIKELPVSKLAQGQIRGTKCHLDHVVLESALSNLRDLIGEYSQYNKDSKFIIDEIEVNPTVAINGKMWAMDGVMRVSKRGNLPYIDAHKCLKPLENIECLTNPKSIIVAGASAKNMKNPGSMILGKAKEKGLKDIYAIHPSSNSLLGNPAFPCLTDILKHRKGEPVDLISVCIPAKSAGKLVHEAFDVSAAKAIQVVSGGFGETEHGSQMQQKLHDQLFSMPYDKRPVVNGPNTVGNICRDGINTVFVDSTRSNSDMKSGKRNCCLLCQSGAFMLSRISDISPAVLPQIAISVGNQLDLSVTDFLEHYLDNKEITTYGLYIEGLSDGEGIRLMNLVRKAKSQGKCVVIYKAGRTSAGVRAAKGHTAAMAGDFSMFRNLVESAGAIVVDSFEEWNQLIILTTLFPQIMKDSKGRSTGVGVVTNAGFEKCACADHLMANGMEGILHLPQWSPETLKGIDEVFNKYKIGEVVDVSEVLDVTPQFPDKAYGELMNVILKDPGCDVCFLSAVPETQTLHTTEPELDHPEGIFKLMQKMREEYPNKPIIGVFESGEKFQPLRRELNRVGIACFESIDSASRALGMVIRAANQQ</sequence>
<protein>
    <submittedName>
        <fullName evidence="2">CoA binding domain containing protein</fullName>
    </submittedName>
</protein>
<dbReference type="SMART" id="SM00881">
    <property type="entry name" value="CoA_binding"/>
    <property type="match status" value="1"/>
</dbReference>
<organism evidence="2 3">
    <name type="scientific">Tritrichomonas foetus</name>
    <dbReference type="NCBI Taxonomy" id="1144522"/>
    <lineage>
        <taxon>Eukaryota</taxon>
        <taxon>Metamonada</taxon>
        <taxon>Parabasalia</taxon>
        <taxon>Tritrichomonadida</taxon>
        <taxon>Tritrichomonadidae</taxon>
        <taxon>Tritrichomonas</taxon>
    </lineage>
</organism>
<dbReference type="OrthoDB" id="10260108at2759"/>
<comment type="caution">
    <text evidence="2">The sequence shown here is derived from an EMBL/GenBank/DDBJ whole genome shotgun (WGS) entry which is preliminary data.</text>
</comment>
<feature type="domain" description="CoA-binding" evidence="1">
    <location>
        <begin position="304"/>
        <end position="405"/>
    </location>
</feature>
<dbReference type="InterPro" id="IPR036291">
    <property type="entry name" value="NAD(P)-bd_dom_sf"/>
</dbReference>
<accession>A0A1J4J693</accession>
<evidence type="ECO:0000313" key="3">
    <source>
        <dbReference type="Proteomes" id="UP000179807"/>
    </source>
</evidence>
<dbReference type="PANTHER" id="PTHR42793:SF1">
    <property type="entry name" value="PEPTIDYL-LYSINE N-ACETYLTRANSFERASE PATZ"/>
    <property type="match status" value="1"/>
</dbReference>